<gene>
    <name evidence="7 11" type="primary">flgK</name>
    <name evidence="11" type="ORF">GCM10010913_17540</name>
</gene>
<reference evidence="12" key="1">
    <citation type="journal article" date="2019" name="Int. J. Syst. Evol. Microbiol.">
        <title>The Global Catalogue of Microorganisms (GCM) 10K type strain sequencing project: providing services to taxonomists for standard genome sequencing and annotation.</title>
        <authorList>
            <consortium name="The Broad Institute Genomics Platform"/>
            <consortium name="The Broad Institute Genome Sequencing Center for Infectious Disease"/>
            <person name="Wu L."/>
            <person name="Ma J."/>
        </authorList>
    </citation>
    <scope>NUCLEOTIDE SEQUENCE [LARGE SCALE GENOMIC DNA]</scope>
    <source>
        <strain evidence="12">CGMCC 1.15420</strain>
    </source>
</reference>
<dbReference type="RefSeq" id="WP_120463757.1">
    <property type="nucleotide sequence ID" value="NZ_BMIW01000009.1"/>
</dbReference>
<keyword evidence="11" id="KW-0969">Cilium</keyword>
<evidence type="ECO:0000313" key="11">
    <source>
        <dbReference type="EMBL" id="GGF96396.1"/>
    </source>
</evidence>
<dbReference type="InterPro" id="IPR002371">
    <property type="entry name" value="FlgK"/>
</dbReference>
<keyword evidence="11" id="KW-0282">Flagellum</keyword>
<dbReference type="PANTHER" id="PTHR30033">
    <property type="entry name" value="FLAGELLAR HOOK-ASSOCIATED PROTEIN 1"/>
    <property type="match status" value="1"/>
</dbReference>
<keyword evidence="5 7" id="KW-0964">Secreted</keyword>
<name>A0ABQ1VSU2_9BACL</name>
<evidence type="ECO:0000259" key="9">
    <source>
        <dbReference type="Pfam" id="PF06429"/>
    </source>
</evidence>
<dbReference type="EMBL" id="BMIW01000009">
    <property type="protein sequence ID" value="GGF96396.1"/>
    <property type="molecule type" value="Genomic_DNA"/>
</dbReference>
<dbReference type="NCBIfam" id="TIGR02492">
    <property type="entry name" value="flgK_ends"/>
    <property type="match status" value="1"/>
</dbReference>
<protein>
    <recommendedName>
        <fullName evidence="4 7">Flagellar hook-associated protein 1</fullName>
        <shortName evidence="7">HAP1</shortName>
    </recommendedName>
</protein>
<keyword evidence="11" id="KW-0966">Cell projection</keyword>
<evidence type="ECO:0000259" key="10">
    <source>
        <dbReference type="Pfam" id="PF22638"/>
    </source>
</evidence>
<accession>A0ABQ1VSU2</accession>
<dbReference type="InterPro" id="IPR010930">
    <property type="entry name" value="Flg_bb/hook_C_dom"/>
</dbReference>
<feature type="domain" description="Flagellar hook-associated protein FlgK helical" evidence="10">
    <location>
        <begin position="102"/>
        <end position="306"/>
    </location>
</feature>
<evidence type="ECO:0000259" key="8">
    <source>
        <dbReference type="Pfam" id="PF00460"/>
    </source>
</evidence>
<sequence length="534" mass="57339">MSSTFHSIETAKRSLFTQTAALNTTGHNVSNANTPGYSRQVVNMRASSPIEAYGMNRSIAPGQLGTGVEFSSITRIRETFLDHEYRGEVSAYGNWNLQADTLSKLEGIMNEPSETGLRTVMNNFWKSWSDLSKDPESVTARKIVVQNAMALTDAFNYMSRQLSNLSQDLTTNVGVKADEVQSYLSSIADLNKSITRVESLGDNANDLRDQRDLLTDKLSQIINVTVQDTEQGYTIMLGGDTLVQGDAVQVEVNAGATPAEKGAYLENAFAAGTLTSGEAYGMVYSRNNYVTDYQAKLNNLANTIMNGTMKDVSIPAGSMLPEGTIVNANTVITVGGADQLLTAGSPMPPNAVLKEEAKIDVKGLNGLHQLGFSLNGTTDRGLPFFTGTDAGTIKLNDQIAQDPTLVATSLRTEASGTGQVVVKGNNTLALLFSSMNETKITADDGGESTLNSQYSAMVGQLGVQSQEAARQAENSSILVTQVDTRRQSVSGVSLDEEMSNMIKFQHAYTAAARFMTTFDELLDKLINATGVVGR</sequence>
<dbReference type="Pfam" id="PF00460">
    <property type="entry name" value="Flg_bb_rod"/>
    <property type="match status" value="1"/>
</dbReference>
<dbReference type="InterPro" id="IPR053927">
    <property type="entry name" value="FlgK_helical"/>
</dbReference>
<evidence type="ECO:0000256" key="5">
    <source>
        <dbReference type="ARBA" id="ARBA00022525"/>
    </source>
</evidence>
<evidence type="ECO:0000313" key="12">
    <source>
        <dbReference type="Proteomes" id="UP000608420"/>
    </source>
</evidence>
<dbReference type="PRINTS" id="PR01005">
    <property type="entry name" value="FLGHOOKAP1"/>
</dbReference>
<feature type="domain" description="Flagellar basal-body/hook protein C-terminal" evidence="9">
    <location>
        <begin position="489"/>
        <end position="527"/>
    </location>
</feature>
<evidence type="ECO:0000256" key="1">
    <source>
        <dbReference type="ARBA" id="ARBA00004365"/>
    </source>
</evidence>
<keyword evidence="12" id="KW-1185">Reference proteome</keyword>
<organism evidence="11 12">
    <name type="scientific">Paenibacillus aceti</name>
    <dbReference type="NCBI Taxonomy" id="1820010"/>
    <lineage>
        <taxon>Bacteria</taxon>
        <taxon>Bacillati</taxon>
        <taxon>Bacillota</taxon>
        <taxon>Bacilli</taxon>
        <taxon>Bacillales</taxon>
        <taxon>Paenibacillaceae</taxon>
        <taxon>Paenibacillus</taxon>
    </lineage>
</organism>
<dbReference type="SUPFAM" id="SSF64518">
    <property type="entry name" value="Phase 1 flagellin"/>
    <property type="match status" value="1"/>
</dbReference>
<keyword evidence="6 7" id="KW-0975">Bacterial flagellum</keyword>
<comment type="subcellular location">
    <subcellularLocation>
        <location evidence="1 7">Bacterial flagellum</location>
    </subcellularLocation>
    <subcellularLocation>
        <location evidence="2 7">Secreted</location>
    </subcellularLocation>
</comment>
<proteinExistence type="inferred from homology"/>
<dbReference type="PANTHER" id="PTHR30033:SF1">
    <property type="entry name" value="FLAGELLAR HOOK-ASSOCIATED PROTEIN 1"/>
    <property type="match status" value="1"/>
</dbReference>
<dbReference type="Pfam" id="PF06429">
    <property type="entry name" value="Flg_bbr_C"/>
    <property type="match status" value="1"/>
</dbReference>
<dbReference type="Pfam" id="PF22638">
    <property type="entry name" value="FlgK_D1"/>
    <property type="match status" value="1"/>
</dbReference>
<dbReference type="InterPro" id="IPR001444">
    <property type="entry name" value="Flag_bb_rod_N"/>
</dbReference>
<evidence type="ECO:0000256" key="2">
    <source>
        <dbReference type="ARBA" id="ARBA00004613"/>
    </source>
</evidence>
<evidence type="ECO:0000256" key="3">
    <source>
        <dbReference type="ARBA" id="ARBA00009677"/>
    </source>
</evidence>
<comment type="similarity">
    <text evidence="3 7">Belongs to the flagella basal body rod proteins family.</text>
</comment>
<feature type="domain" description="Flagellar basal body rod protein N-terminal" evidence="8">
    <location>
        <begin position="9"/>
        <end position="37"/>
    </location>
</feature>
<evidence type="ECO:0000256" key="6">
    <source>
        <dbReference type="ARBA" id="ARBA00023143"/>
    </source>
</evidence>
<dbReference type="Proteomes" id="UP000608420">
    <property type="component" value="Unassembled WGS sequence"/>
</dbReference>
<evidence type="ECO:0000256" key="7">
    <source>
        <dbReference type="RuleBase" id="RU362065"/>
    </source>
</evidence>
<evidence type="ECO:0000256" key="4">
    <source>
        <dbReference type="ARBA" id="ARBA00016244"/>
    </source>
</evidence>
<comment type="caution">
    <text evidence="11">The sequence shown here is derived from an EMBL/GenBank/DDBJ whole genome shotgun (WGS) entry which is preliminary data.</text>
</comment>